<evidence type="ECO:0000313" key="4">
    <source>
        <dbReference type="Proteomes" id="UP000791440"/>
    </source>
</evidence>
<evidence type="ECO:0000313" key="3">
    <source>
        <dbReference type="EMBL" id="KAG6456057.1"/>
    </source>
</evidence>
<dbReference type="AlphaFoldDB" id="A0A921ZDQ5"/>
<sequence>MCSSLSLMSIVAILVMDVRIGALEQEVKGRECHQCVASNSTTMCEHSSEWATAACPADAPYCATIALAPNFRSTLTCSADSKTSCSLTYTSENVIQLTCVCREHFCNTPLSQTLRKQLLNFSSKNNTSANLTETFYKIAISANSTELNLYKEITSDVTEVTVPTLKNTSQVTTLPPVSSTTLRAQSITRHAELSPQAEALKQETTAPSDDDEDESEGSGAYEEARSHHPASAPAAPSSFLPANENIASSLPTNLILITSLAAYSLV</sequence>
<dbReference type="OrthoDB" id="7287770at2759"/>
<gene>
    <name evidence="3" type="ORF">O3G_MSEX009557</name>
</gene>
<feature type="signal peptide" evidence="2">
    <location>
        <begin position="1"/>
        <end position="22"/>
    </location>
</feature>
<feature type="chain" id="PRO_5037482347" evidence="2">
    <location>
        <begin position="23"/>
        <end position="266"/>
    </location>
</feature>
<dbReference type="Proteomes" id="UP000791440">
    <property type="component" value="Unassembled WGS sequence"/>
</dbReference>
<dbReference type="EMBL" id="JH668505">
    <property type="protein sequence ID" value="KAG6456057.1"/>
    <property type="molecule type" value="Genomic_DNA"/>
</dbReference>
<evidence type="ECO:0000256" key="1">
    <source>
        <dbReference type="SAM" id="MobiDB-lite"/>
    </source>
</evidence>
<proteinExistence type="predicted"/>
<reference evidence="3" key="2">
    <citation type="submission" date="2020-12" db="EMBL/GenBank/DDBJ databases">
        <authorList>
            <person name="Kanost M."/>
        </authorList>
    </citation>
    <scope>NUCLEOTIDE SEQUENCE</scope>
</reference>
<name>A0A921ZDQ5_MANSE</name>
<comment type="caution">
    <text evidence="3">The sequence shown here is derived from an EMBL/GenBank/DDBJ whole genome shotgun (WGS) entry which is preliminary data.</text>
</comment>
<protein>
    <submittedName>
        <fullName evidence="3">Uncharacterized protein</fullName>
    </submittedName>
</protein>
<feature type="region of interest" description="Disordered" evidence="1">
    <location>
        <begin position="190"/>
        <end position="237"/>
    </location>
</feature>
<accession>A0A921ZDQ5</accession>
<organism evidence="3 4">
    <name type="scientific">Manduca sexta</name>
    <name type="common">Tobacco hawkmoth</name>
    <name type="synonym">Tobacco hornworm</name>
    <dbReference type="NCBI Taxonomy" id="7130"/>
    <lineage>
        <taxon>Eukaryota</taxon>
        <taxon>Metazoa</taxon>
        <taxon>Ecdysozoa</taxon>
        <taxon>Arthropoda</taxon>
        <taxon>Hexapoda</taxon>
        <taxon>Insecta</taxon>
        <taxon>Pterygota</taxon>
        <taxon>Neoptera</taxon>
        <taxon>Endopterygota</taxon>
        <taxon>Lepidoptera</taxon>
        <taxon>Glossata</taxon>
        <taxon>Ditrysia</taxon>
        <taxon>Bombycoidea</taxon>
        <taxon>Sphingidae</taxon>
        <taxon>Sphinginae</taxon>
        <taxon>Sphingini</taxon>
        <taxon>Manduca</taxon>
    </lineage>
</organism>
<evidence type="ECO:0000256" key="2">
    <source>
        <dbReference type="SAM" id="SignalP"/>
    </source>
</evidence>
<reference evidence="3" key="1">
    <citation type="journal article" date="2016" name="Insect Biochem. Mol. Biol.">
        <title>Multifaceted biological insights from a draft genome sequence of the tobacco hornworm moth, Manduca sexta.</title>
        <authorList>
            <person name="Kanost M.R."/>
            <person name="Arrese E.L."/>
            <person name="Cao X."/>
            <person name="Chen Y.R."/>
            <person name="Chellapilla S."/>
            <person name="Goldsmith M.R."/>
            <person name="Grosse-Wilde E."/>
            <person name="Heckel D.G."/>
            <person name="Herndon N."/>
            <person name="Jiang H."/>
            <person name="Papanicolaou A."/>
            <person name="Qu J."/>
            <person name="Soulages J.L."/>
            <person name="Vogel H."/>
            <person name="Walters J."/>
            <person name="Waterhouse R.M."/>
            <person name="Ahn S.J."/>
            <person name="Almeida F.C."/>
            <person name="An C."/>
            <person name="Aqrawi P."/>
            <person name="Bretschneider A."/>
            <person name="Bryant W.B."/>
            <person name="Bucks S."/>
            <person name="Chao H."/>
            <person name="Chevignon G."/>
            <person name="Christen J.M."/>
            <person name="Clarke D.F."/>
            <person name="Dittmer N.T."/>
            <person name="Ferguson L.C.F."/>
            <person name="Garavelou S."/>
            <person name="Gordon K.H.J."/>
            <person name="Gunaratna R.T."/>
            <person name="Han Y."/>
            <person name="Hauser F."/>
            <person name="He Y."/>
            <person name="Heidel-Fischer H."/>
            <person name="Hirsh A."/>
            <person name="Hu Y."/>
            <person name="Jiang H."/>
            <person name="Kalra D."/>
            <person name="Klinner C."/>
            <person name="Konig C."/>
            <person name="Kovar C."/>
            <person name="Kroll A.R."/>
            <person name="Kuwar S.S."/>
            <person name="Lee S.L."/>
            <person name="Lehman R."/>
            <person name="Li K."/>
            <person name="Li Z."/>
            <person name="Liang H."/>
            <person name="Lovelace S."/>
            <person name="Lu Z."/>
            <person name="Mansfield J.H."/>
            <person name="McCulloch K.J."/>
            <person name="Mathew T."/>
            <person name="Morton B."/>
            <person name="Muzny D.M."/>
            <person name="Neunemann D."/>
            <person name="Ongeri F."/>
            <person name="Pauchet Y."/>
            <person name="Pu L.L."/>
            <person name="Pyrousis I."/>
            <person name="Rao X.J."/>
            <person name="Redding A."/>
            <person name="Roesel C."/>
            <person name="Sanchez-Gracia A."/>
            <person name="Schaack S."/>
            <person name="Shukla A."/>
            <person name="Tetreau G."/>
            <person name="Wang Y."/>
            <person name="Xiong G.H."/>
            <person name="Traut W."/>
            <person name="Walsh T.K."/>
            <person name="Worley K.C."/>
            <person name="Wu D."/>
            <person name="Wu W."/>
            <person name="Wu Y.Q."/>
            <person name="Zhang X."/>
            <person name="Zou Z."/>
            <person name="Zucker H."/>
            <person name="Briscoe A.D."/>
            <person name="Burmester T."/>
            <person name="Clem R.J."/>
            <person name="Feyereisen R."/>
            <person name="Grimmelikhuijzen C.J.P."/>
            <person name="Hamodrakas S.J."/>
            <person name="Hansson B.S."/>
            <person name="Huguet E."/>
            <person name="Jermiin L.S."/>
            <person name="Lan Q."/>
            <person name="Lehman H.K."/>
            <person name="Lorenzen M."/>
            <person name="Merzendorfer H."/>
            <person name="Michalopoulos I."/>
            <person name="Morton D.B."/>
            <person name="Muthukrishnan S."/>
            <person name="Oakeshott J.G."/>
            <person name="Palmer W."/>
            <person name="Park Y."/>
            <person name="Passarelli A.L."/>
            <person name="Rozas J."/>
            <person name="Schwartz L.M."/>
            <person name="Smith W."/>
            <person name="Southgate A."/>
            <person name="Vilcinskas A."/>
            <person name="Vogt R."/>
            <person name="Wang P."/>
            <person name="Werren J."/>
            <person name="Yu X.Q."/>
            <person name="Zhou J.J."/>
            <person name="Brown S.J."/>
            <person name="Scherer S.E."/>
            <person name="Richards S."/>
            <person name="Blissard G.W."/>
        </authorList>
    </citation>
    <scope>NUCLEOTIDE SEQUENCE</scope>
</reference>
<keyword evidence="2" id="KW-0732">Signal</keyword>
<keyword evidence="4" id="KW-1185">Reference proteome</keyword>